<dbReference type="GO" id="GO:0005689">
    <property type="term" value="C:U12-type spliceosomal complex"/>
    <property type="evidence" value="ECO:0007669"/>
    <property type="project" value="Ensembl"/>
</dbReference>
<dbReference type="InterPro" id="IPR050374">
    <property type="entry name" value="RRT5_SRSF_SR"/>
</dbReference>
<dbReference type="FunFam" id="3.30.70.330:FF:000106">
    <property type="entry name" value="Splicing factor 3b, subunit 6"/>
    <property type="match status" value="1"/>
</dbReference>
<evidence type="ECO:0000259" key="10">
    <source>
        <dbReference type="PROSITE" id="PS50102"/>
    </source>
</evidence>
<reference evidence="11" key="3">
    <citation type="submission" date="2025-09" db="UniProtKB">
        <authorList>
            <consortium name="Ensembl"/>
        </authorList>
    </citation>
    <scope>IDENTIFICATION</scope>
</reference>
<keyword evidence="12" id="KW-1185">Reference proteome</keyword>
<dbReference type="GO" id="GO:0005684">
    <property type="term" value="C:U2-type spliceosomal complex"/>
    <property type="evidence" value="ECO:0007669"/>
    <property type="project" value="Ensembl"/>
</dbReference>
<evidence type="ECO:0000256" key="6">
    <source>
        <dbReference type="ARBA" id="ARBA00070534"/>
    </source>
</evidence>
<evidence type="ECO:0000313" key="11">
    <source>
        <dbReference type="Ensembl" id="ENSTGUP00000013581.2"/>
    </source>
</evidence>
<evidence type="ECO:0000256" key="7">
    <source>
        <dbReference type="ARBA" id="ARBA00080799"/>
    </source>
</evidence>
<dbReference type="SUPFAM" id="SSF54928">
    <property type="entry name" value="RNA-binding domain, RBD"/>
    <property type="match status" value="1"/>
</dbReference>
<dbReference type="STRING" id="59729.ENSTGUP00000013581"/>
<dbReference type="Ensembl" id="ENSTGUT00000013737.2">
    <property type="protein sequence ID" value="ENSTGUP00000013581.2"/>
    <property type="gene ID" value="ENSTGUG00000027976.1"/>
</dbReference>
<dbReference type="Gene3D" id="3.30.70.330">
    <property type="match status" value="1"/>
</dbReference>
<evidence type="ECO:0000256" key="9">
    <source>
        <dbReference type="PROSITE-ProRule" id="PRU00176"/>
    </source>
</evidence>
<proteinExistence type="predicted"/>
<evidence type="ECO:0000256" key="3">
    <source>
        <dbReference type="ARBA" id="ARBA00022884"/>
    </source>
</evidence>
<keyword evidence="5" id="KW-0539">Nucleus</keyword>
<dbReference type="InterPro" id="IPR012677">
    <property type="entry name" value="Nucleotide-bd_a/b_plait_sf"/>
</dbReference>
<evidence type="ECO:0000313" key="12">
    <source>
        <dbReference type="Proteomes" id="UP000007754"/>
    </source>
</evidence>
<keyword evidence="2" id="KW-0507">mRNA processing</keyword>
<gene>
    <name evidence="11" type="primary">SF3B6</name>
</gene>
<keyword evidence="3 9" id="KW-0694">RNA-binding</keyword>
<dbReference type="InParanoid" id="H0ZSI5"/>
<dbReference type="PROSITE" id="PS50102">
    <property type="entry name" value="RRM"/>
    <property type="match status" value="1"/>
</dbReference>
<comment type="subcellular location">
    <subcellularLocation>
        <location evidence="1">Nucleus</location>
    </subcellularLocation>
</comment>
<name>H0ZSI5_TAEGU</name>
<dbReference type="GO" id="GO:0003729">
    <property type="term" value="F:mRNA binding"/>
    <property type="evidence" value="ECO:0007669"/>
    <property type="project" value="Ensembl"/>
</dbReference>
<dbReference type="AlphaFoldDB" id="H0ZSI5"/>
<evidence type="ECO:0000256" key="5">
    <source>
        <dbReference type="ARBA" id="ARBA00023242"/>
    </source>
</evidence>
<dbReference type="SMART" id="SM00360">
    <property type="entry name" value="RRM"/>
    <property type="match status" value="1"/>
</dbReference>
<dbReference type="InterPro" id="IPR034150">
    <property type="entry name" value="SF3B6_RRM"/>
</dbReference>
<dbReference type="InterPro" id="IPR000504">
    <property type="entry name" value="RRM_dom"/>
</dbReference>
<dbReference type="GO" id="GO:0000398">
    <property type="term" value="P:mRNA splicing, via spliceosome"/>
    <property type="evidence" value="ECO:0007669"/>
    <property type="project" value="Ensembl"/>
</dbReference>
<dbReference type="Proteomes" id="UP000007754">
    <property type="component" value="Chromosome 3"/>
</dbReference>
<dbReference type="GO" id="GO:0005737">
    <property type="term" value="C:cytoplasm"/>
    <property type="evidence" value="ECO:0007669"/>
    <property type="project" value="TreeGrafter"/>
</dbReference>
<dbReference type="GeneTree" id="ENSGT00390000005908"/>
<organism evidence="11 12">
    <name type="scientific">Taeniopygia guttata</name>
    <name type="common">Zebra finch</name>
    <name type="synonym">Poephila guttata</name>
    <dbReference type="NCBI Taxonomy" id="59729"/>
    <lineage>
        <taxon>Eukaryota</taxon>
        <taxon>Metazoa</taxon>
        <taxon>Chordata</taxon>
        <taxon>Craniata</taxon>
        <taxon>Vertebrata</taxon>
        <taxon>Euteleostomi</taxon>
        <taxon>Archelosauria</taxon>
        <taxon>Archosauria</taxon>
        <taxon>Dinosauria</taxon>
        <taxon>Saurischia</taxon>
        <taxon>Theropoda</taxon>
        <taxon>Coelurosauria</taxon>
        <taxon>Aves</taxon>
        <taxon>Neognathae</taxon>
        <taxon>Neoaves</taxon>
        <taxon>Telluraves</taxon>
        <taxon>Australaves</taxon>
        <taxon>Passeriformes</taxon>
        <taxon>Passeroidea</taxon>
        <taxon>Estrildidae</taxon>
        <taxon>Estrildinae</taxon>
        <taxon>Taeniopygia</taxon>
    </lineage>
</organism>
<keyword evidence="4" id="KW-0508">mRNA splicing</keyword>
<feature type="domain" description="RRM" evidence="10">
    <location>
        <begin position="19"/>
        <end position="94"/>
    </location>
</feature>
<dbReference type="PANTHER" id="PTHR23003">
    <property type="entry name" value="RNA RECOGNITION MOTIF RRM DOMAIN CONTAINING PROTEIN"/>
    <property type="match status" value="1"/>
</dbReference>
<reference evidence="11" key="2">
    <citation type="submission" date="2025-08" db="UniProtKB">
        <authorList>
            <consortium name="Ensembl"/>
        </authorList>
    </citation>
    <scope>IDENTIFICATION</scope>
</reference>
<reference evidence="11 12" key="1">
    <citation type="journal article" date="2010" name="Nature">
        <title>The genome of a songbird.</title>
        <authorList>
            <person name="Warren W.C."/>
            <person name="Clayton D.F."/>
            <person name="Ellegren H."/>
            <person name="Arnold A.P."/>
            <person name="Hillier L.W."/>
            <person name="Kunstner A."/>
            <person name="Searle S."/>
            <person name="White S."/>
            <person name="Vilella A.J."/>
            <person name="Fairley S."/>
            <person name="Heger A."/>
            <person name="Kong L."/>
            <person name="Ponting C.P."/>
            <person name="Jarvis E.D."/>
            <person name="Mello C.V."/>
            <person name="Minx P."/>
            <person name="Lovell P."/>
            <person name="Velho T.A."/>
            <person name="Ferris M."/>
            <person name="Balakrishnan C.N."/>
            <person name="Sinha S."/>
            <person name="Blatti C."/>
            <person name="London S.E."/>
            <person name="Li Y."/>
            <person name="Lin Y.C."/>
            <person name="George J."/>
            <person name="Sweedler J."/>
            <person name="Southey B."/>
            <person name="Gunaratne P."/>
            <person name="Watson M."/>
            <person name="Nam K."/>
            <person name="Backstrom N."/>
            <person name="Smeds L."/>
            <person name="Nabholz B."/>
            <person name="Itoh Y."/>
            <person name="Whitney O."/>
            <person name="Pfenning A.R."/>
            <person name="Howard J."/>
            <person name="Volker M."/>
            <person name="Skinner B.M."/>
            <person name="Griffin D.K."/>
            <person name="Ye L."/>
            <person name="McLaren W.M."/>
            <person name="Flicek P."/>
            <person name="Quesada V."/>
            <person name="Velasco G."/>
            <person name="Lopez-Otin C."/>
            <person name="Puente X.S."/>
            <person name="Olender T."/>
            <person name="Lancet D."/>
            <person name="Smit A.F."/>
            <person name="Hubley R."/>
            <person name="Konkel M.K."/>
            <person name="Walker J.A."/>
            <person name="Batzer M.A."/>
            <person name="Gu W."/>
            <person name="Pollock D.D."/>
            <person name="Chen L."/>
            <person name="Cheng Z."/>
            <person name="Eichler E.E."/>
            <person name="Stapley J."/>
            <person name="Slate J."/>
            <person name="Ekblom R."/>
            <person name="Birkhead T."/>
            <person name="Burke T."/>
            <person name="Burt D."/>
            <person name="Scharff C."/>
            <person name="Adam I."/>
            <person name="Richard H."/>
            <person name="Sultan M."/>
            <person name="Soldatov A."/>
            <person name="Lehrach H."/>
            <person name="Edwards S.V."/>
            <person name="Yang S.P."/>
            <person name="Li X."/>
            <person name="Graves T."/>
            <person name="Fulton L."/>
            <person name="Nelson J."/>
            <person name="Chinwalla A."/>
            <person name="Hou S."/>
            <person name="Mardis E.R."/>
            <person name="Wilson R.K."/>
        </authorList>
    </citation>
    <scope>NUCLEOTIDE SEQUENCE [LARGE SCALE GENOMIC DNA]</scope>
</reference>
<dbReference type="CDD" id="cd12241">
    <property type="entry name" value="RRM_SF3B14"/>
    <property type="match status" value="1"/>
</dbReference>
<dbReference type="InterPro" id="IPR035979">
    <property type="entry name" value="RBD_domain_sf"/>
</dbReference>
<dbReference type="GO" id="GO:0005654">
    <property type="term" value="C:nucleoplasm"/>
    <property type="evidence" value="ECO:0007669"/>
    <property type="project" value="Ensembl"/>
</dbReference>
<evidence type="ECO:0000256" key="8">
    <source>
        <dbReference type="ARBA" id="ARBA00082208"/>
    </source>
</evidence>
<evidence type="ECO:0000256" key="2">
    <source>
        <dbReference type="ARBA" id="ARBA00022664"/>
    </source>
</evidence>
<sequence length="161" mass="18850">MAMQAAKRANIRLPPEVNRILYIRNLPYKITAEEMYDIFGKYGPIRQIRVGNTPETRGTAYVVYEDIFDAKNACDHLSGFNVCNRYLVVLYYNANRVRHWAGGVTSEQSWHKQQPQQQFVKTITWVFLRNKVQTVRGSKWDTWSEFRIGGLCAKKVTLDKW</sequence>
<evidence type="ECO:0000256" key="1">
    <source>
        <dbReference type="ARBA" id="ARBA00004123"/>
    </source>
</evidence>
<protein>
    <recommendedName>
        <fullName evidence="6">Splicing factor 3B subunit 6</fullName>
    </recommendedName>
    <alternativeName>
        <fullName evidence="7">Pre-mRNA branch site protein p14</fullName>
    </alternativeName>
    <alternativeName>
        <fullName evidence="8">SF3b 14 kDa subunit</fullName>
    </alternativeName>
</protein>
<dbReference type="HOGENOM" id="CLU_012062_25_2_1"/>
<dbReference type="Pfam" id="PF00076">
    <property type="entry name" value="RRM_1"/>
    <property type="match status" value="1"/>
</dbReference>
<evidence type="ECO:0000256" key="4">
    <source>
        <dbReference type="ARBA" id="ARBA00023187"/>
    </source>
</evidence>
<accession>H0ZSI5</accession>